<dbReference type="InterPro" id="IPR008523">
    <property type="entry name" value="DUF805"/>
</dbReference>
<name>A0ABW3E9Z2_9LACO</name>
<sequence length="199" mass="22718">MKSTKQKLTLKEIKTTYAIFWRSYVKFKGITGRRVYTITWLINFLISIILGALVYASFVAIFLNNSAAPTIFFIAVVLLAIWGIGCFLPQLALTIRRLRDIGLSFWWYIAKLIVVSIFHNGLFSWLIELAFLTIMFLPSQLFGHRQITPAVEQQTSHDDASLVEDSQPSSSSDESTTTTWSPVNKIDNLNRDFFVLCHD</sequence>
<keyword evidence="1" id="KW-0472">Membrane</keyword>
<reference evidence="3" key="1">
    <citation type="journal article" date="2019" name="Int. J. Syst. Evol. Microbiol.">
        <title>The Global Catalogue of Microorganisms (GCM) 10K type strain sequencing project: providing services to taxonomists for standard genome sequencing and annotation.</title>
        <authorList>
            <consortium name="The Broad Institute Genomics Platform"/>
            <consortium name="The Broad Institute Genome Sequencing Center for Infectious Disease"/>
            <person name="Wu L."/>
            <person name="Ma J."/>
        </authorList>
    </citation>
    <scope>NUCLEOTIDE SEQUENCE [LARGE SCALE GENOMIC DNA]</scope>
    <source>
        <strain evidence="3">CCM 8925</strain>
    </source>
</reference>
<dbReference type="PANTHER" id="PTHR34980:SF2">
    <property type="entry name" value="INNER MEMBRANE PROTEIN YHAH-RELATED"/>
    <property type="match status" value="1"/>
</dbReference>
<comment type="caution">
    <text evidence="2">The sequence shown here is derived from an EMBL/GenBank/DDBJ whole genome shotgun (WGS) entry which is preliminary data.</text>
</comment>
<accession>A0ABW3E9Z2</accession>
<dbReference type="EMBL" id="JBHTIO010000008">
    <property type="protein sequence ID" value="MFD0896526.1"/>
    <property type="molecule type" value="Genomic_DNA"/>
</dbReference>
<dbReference type="RefSeq" id="WP_137636921.1">
    <property type="nucleotide sequence ID" value="NZ_BJDN01000004.1"/>
</dbReference>
<dbReference type="Pfam" id="PF05656">
    <property type="entry name" value="DUF805"/>
    <property type="match status" value="1"/>
</dbReference>
<feature type="transmembrane region" description="Helical" evidence="1">
    <location>
        <begin position="101"/>
        <end position="119"/>
    </location>
</feature>
<keyword evidence="1" id="KW-1133">Transmembrane helix</keyword>
<proteinExistence type="predicted"/>
<evidence type="ECO:0000313" key="3">
    <source>
        <dbReference type="Proteomes" id="UP001597104"/>
    </source>
</evidence>
<feature type="transmembrane region" description="Helical" evidence="1">
    <location>
        <begin position="35"/>
        <end position="63"/>
    </location>
</feature>
<gene>
    <name evidence="2" type="ORF">ACFQZ7_02060</name>
</gene>
<feature type="transmembrane region" description="Helical" evidence="1">
    <location>
        <begin position="69"/>
        <end position="89"/>
    </location>
</feature>
<organism evidence="2 3">
    <name type="scientific">Loigolactobacillus binensis</name>
    <dbReference type="NCBI Taxonomy" id="2559922"/>
    <lineage>
        <taxon>Bacteria</taxon>
        <taxon>Bacillati</taxon>
        <taxon>Bacillota</taxon>
        <taxon>Bacilli</taxon>
        <taxon>Lactobacillales</taxon>
        <taxon>Lactobacillaceae</taxon>
        <taxon>Loigolactobacillus</taxon>
    </lineage>
</organism>
<evidence type="ECO:0000313" key="2">
    <source>
        <dbReference type="EMBL" id="MFD0896526.1"/>
    </source>
</evidence>
<keyword evidence="1" id="KW-0812">Transmembrane</keyword>
<keyword evidence="3" id="KW-1185">Reference proteome</keyword>
<evidence type="ECO:0000256" key="1">
    <source>
        <dbReference type="SAM" id="Phobius"/>
    </source>
</evidence>
<dbReference type="PANTHER" id="PTHR34980">
    <property type="entry name" value="INNER MEMBRANE PROTEIN-RELATED-RELATED"/>
    <property type="match status" value="1"/>
</dbReference>
<dbReference type="Proteomes" id="UP001597104">
    <property type="component" value="Unassembled WGS sequence"/>
</dbReference>
<protein>
    <submittedName>
        <fullName evidence="2">DUF805 domain-containing protein</fullName>
    </submittedName>
</protein>